<dbReference type="RefSeq" id="WP_169628978.1">
    <property type="nucleotide sequence ID" value="NZ_JABCMA010000028.1"/>
</dbReference>
<dbReference type="AlphaFoldDB" id="A0A7Y0MYM1"/>
<protein>
    <submittedName>
        <fullName evidence="1">Uncharacterized protein</fullName>
    </submittedName>
</protein>
<sequence length="128" mass="14607">MHVNYFGVHAELCHSLLSVWGYDEETLNQHHIYQPLITLSSPETKATLWRSILQHQEVLQVVLINNEDYGVKYLLYVLQEFCTACSDKVGCLYDDVEEGTLQAAWEHVEQHVIPSLGDEKCVITFGAV</sequence>
<proteinExistence type="predicted"/>
<comment type="caution">
    <text evidence="1">The sequence shown here is derived from an EMBL/GenBank/DDBJ whole genome shotgun (WGS) entry which is preliminary data.</text>
</comment>
<accession>A0A7Y0MYM1</accession>
<reference evidence="1 2" key="1">
    <citation type="submission" date="2020-04" db="EMBL/GenBank/DDBJ databases">
        <title>Whole-genome sequencing of Vibrio spp. from China reveals different genetic environments of blaCTX-M-14 among diverse lineages.</title>
        <authorList>
            <person name="Zheng Z."/>
            <person name="Ye L."/>
            <person name="Chen S."/>
        </authorList>
    </citation>
    <scope>NUCLEOTIDE SEQUENCE [LARGE SCALE GENOMIC DNA]</scope>
    <source>
        <strain evidence="1 2">Vb1636</strain>
    </source>
</reference>
<organism evidence="1 2">
    <name type="scientific">Vibrio alginolyticus</name>
    <dbReference type="NCBI Taxonomy" id="663"/>
    <lineage>
        <taxon>Bacteria</taxon>
        <taxon>Pseudomonadati</taxon>
        <taxon>Pseudomonadota</taxon>
        <taxon>Gammaproteobacteria</taxon>
        <taxon>Vibrionales</taxon>
        <taxon>Vibrionaceae</taxon>
        <taxon>Vibrio</taxon>
    </lineage>
</organism>
<dbReference type="EMBL" id="JABCMA010000028">
    <property type="protein sequence ID" value="NMR75720.1"/>
    <property type="molecule type" value="Genomic_DNA"/>
</dbReference>
<name>A0A7Y0MYM1_VIBAL</name>
<evidence type="ECO:0000313" key="1">
    <source>
        <dbReference type="EMBL" id="NMR75720.1"/>
    </source>
</evidence>
<gene>
    <name evidence="1" type="ORF">HKB35_19065</name>
</gene>
<dbReference type="Proteomes" id="UP000565155">
    <property type="component" value="Unassembled WGS sequence"/>
</dbReference>
<evidence type="ECO:0000313" key="2">
    <source>
        <dbReference type="Proteomes" id="UP000565155"/>
    </source>
</evidence>